<organism evidence="7 8">
    <name type="scientific">Neptuniibacter pectenicola</name>
    <dbReference type="NCBI Taxonomy" id="1806669"/>
    <lineage>
        <taxon>Bacteria</taxon>
        <taxon>Pseudomonadati</taxon>
        <taxon>Pseudomonadota</taxon>
        <taxon>Gammaproteobacteria</taxon>
        <taxon>Oceanospirillales</taxon>
        <taxon>Oceanospirillaceae</taxon>
        <taxon>Neptuniibacter</taxon>
    </lineage>
</organism>
<reference evidence="7 8" key="1">
    <citation type="submission" date="2024-03" db="EMBL/GenBank/DDBJ databases">
        <title>Community enrichment and isolation of bacterial strains for fucoidan degradation.</title>
        <authorList>
            <person name="Sichert A."/>
        </authorList>
    </citation>
    <scope>NUCLEOTIDE SEQUENCE [LARGE SCALE GENOMIC DNA]</scope>
    <source>
        <strain evidence="7 8">AS76</strain>
    </source>
</reference>
<comment type="caution">
    <text evidence="7">The sequence shown here is derived from an EMBL/GenBank/DDBJ whole genome shotgun (WGS) entry which is preliminary data.</text>
</comment>
<dbReference type="GO" id="GO:0008168">
    <property type="term" value="F:methyltransferase activity"/>
    <property type="evidence" value="ECO:0007669"/>
    <property type="project" value="UniProtKB-KW"/>
</dbReference>
<evidence type="ECO:0000313" key="7">
    <source>
        <dbReference type="EMBL" id="MEM5535318.1"/>
    </source>
</evidence>
<dbReference type="InterPro" id="IPR025800">
    <property type="entry name" value="CaM-Lys-N-MeTrfase"/>
</dbReference>
<keyword evidence="5 7" id="KW-0489">Methyltransferase</keyword>
<dbReference type="CDD" id="cd02440">
    <property type="entry name" value="AdoMet_MTases"/>
    <property type="match status" value="1"/>
</dbReference>
<dbReference type="GO" id="GO:0032259">
    <property type="term" value="P:methylation"/>
    <property type="evidence" value="ECO:0007669"/>
    <property type="project" value="UniProtKB-KW"/>
</dbReference>
<gene>
    <name evidence="7" type="ORF">WNY58_02825</name>
</gene>
<name>A0ABU9TNL9_9GAMM</name>
<dbReference type="Pfam" id="PF10294">
    <property type="entry name" value="Methyltransf_16"/>
    <property type="match status" value="1"/>
</dbReference>
<evidence type="ECO:0000256" key="4">
    <source>
        <dbReference type="ARBA" id="ARBA00022490"/>
    </source>
</evidence>
<dbReference type="InterPro" id="IPR019410">
    <property type="entry name" value="Methyltransf_16"/>
</dbReference>
<dbReference type="EC" id="2.1.1.60" evidence="2"/>
<dbReference type="PANTHER" id="PTHR13539">
    <property type="entry name" value="CALMODULIN-LYSINE N-METHYLTRANSFERASE"/>
    <property type="match status" value="1"/>
</dbReference>
<comment type="subcellular location">
    <subcellularLocation>
        <location evidence="1">Cytoplasm</location>
    </subcellularLocation>
</comment>
<evidence type="ECO:0000256" key="1">
    <source>
        <dbReference type="ARBA" id="ARBA00004496"/>
    </source>
</evidence>
<sequence length="219" mass="24995">MTTPVRVRYQTVEFGKIDIHLCTLRDNQQFSDPKGIAEELGISSALWPLFGIIWPSSLVLANYMSDYETDGKRILEVGCGMALSSLLLNKQHANITATDYHPEVETFLQRNTDLNHDDEIKFERVDWAEDHSSLGQFDLIIGSDLLYENQHIQQLADFIDSHAKPTCEVIIVDPGRGRKNKLSLLMDKYGYSPSHIKPINTDYLEHPFKGDILRFTREG</sequence>
<evidence type="ECO:0000256" key="6">
    <source>
        <dbReference type="ARBA" id="ARBA00022679"/>
    </source>
</evidence>
<protein>
    <recommendedName>
        <fullName evidence="3">Calmodulin-lysine N-methyltransferase</fullName>
        <ecNumber evidence="2">2.1.1.60</ecNumber>
    </recommendedName>
</protein>
<keyword evidence="6" id="KW-0808">Transferase</keyword>
<dbReference type="EMBL" id="JBBMRA010000001">
    <property type="protein sequence ID" value="MEM5535318.1"/>
    <property type="molecule type" value="Genomic_DNA"/>
</dbReference>
<dbReference type="RefSeq" id="WP_342853660.1">
    <property type="nucleotide sequence ID" value="NZ_JBBMRA010000001.1"/>
</dbReference>
<evidence type="ECO:0000256" key="3">
    <source>
        <dbReference type="ARBA" id="ARBA00020594"/>
    </source>
</evidence>
<proteinExistence type="predicted"/>
<dbReference type="PANTHER" id="PTHR13539:SF3">
    <property type="entry name" value="CALMODULIN-LYSINE N-METHYLTRANSFERASE"/>
    <property type="match status" value="1"/>
</dbReference>
<keyword evidence="4" id="KW-0963">Cytoplasm</keyword>
<evidence type="ECO:0000256" key="2">
    <source>
        <dbReference type="ARBA" id="ARBA00011914"/>
    </source>
</evidence>
<evidence type="ECO:0000313" key="8">
    <source>
        <dbReference type="Proteomes" id="UP001449225"/>
    </source>
</evidence>
<accession>A0ABU9TNL9</accession>
<dbReference type="Proteomes" id="UP001449225">
    <property type="component" value="Unassembled WGS sequence"/>
</dbReference>
<dbReference type="SUPFAM" id="SSF53335">
    <property type="entry name" value="S-adenosyl-L-methionine-dependent methyltransferases"/>
    <property type="match status" value="1"/>
</dbReference>
<keyword evidence="8" id="KW-1185">Reference proteome</keyword>
<evidence type="ECO:0000256" key="5">
    <source>
        <dbReference type="ARBA" id="ARBA00022603"/>
    </source>
</evidence>
<dbReference type="Gene3D" id="3.40.50.150">
    <property type="entry name" value="Vaccinia Virus protein VP39"/>
    <property type="match status" value="1"/>
</dbReference>
<dbReference type="InterPro" id="IPR029063">
    <property type="entry name" value="SAM-dependent_MTases_sf"/>
</dbReference>